<proteinExistence type="predicted"/>
<gene>
    <name evidence="1" type="ORF">QFC21_003647</name>
</gene>
<keyword evidence="2" id="KW-1185">Reference proteome</keyword>
<organism evidence="1 2">
    <name type="scientific">Naganishia friedmannii</name>
    <dbReference type="NCBI Taxonomy" id="89922"/>
    <lineage>
        <taxon>Eukaryota</taxon>
        <taxon>Fungi</taxon>
        <taxon>Dikarya</taxon>
        <taxon>Basidiomycota</taxon>
        <taxon>Agaricomycotina</taxon>
        <taxon>Tremellomycetes</taxon>
        <taxon>Filobasidiales</taxon>
        <taxon>Filobasidiaceae</taxon>
        <taxon>Naganishia</taxon>
    </lineage>
</organism>
<accession>A0ACC2VN71</accession>
<sequence>MPYRPAFARPLFDKTRALPRMSWAPENLYNIWQRVSPDGPLRAETSFTRTSMTLFQQRWRSKRLSRGYHGDHIGEGKFERWYLPEALPSIHAEGAAAASAGKARQAGVKPSRETAQFVAGRPGRDTARAMEERTRQEKARTAGGGGARVPVGTMLYREIERRLDVLVFRACFATSVYQARQMVVHRKVRVNGRVEGNPNVRLGPGDLFEVEVGAVEMLQRRSRVEETAEETGEEKEKDSENETESTESPEHAATPTKPTTTTPAPPAPAPVAQFTLPAYASPHLFIPAYLEVNFKTCAAVYVRHPTARPGYSEIPSPYDADGEVMSLSWEWFKWRAPNMTKRRYRWMSPERQTDQK</sequence>
<dbReference type="EMBL" id="JASBWT010000011">
    <property type="protein sequence ID" value="KAJ9100603.1"/>
    <property type="molecule type" value="Genomic_DNA"/>
</dbReference>
<protein>
    <submittedName>
        <fullName evidence="1">Uncharacterized protein</fullName>
    </submittedName>
</protein>
<evidence type="ECO:0000313" key="2">
    <source>
        <dbReference type="Proteomes" id="UP001227268"/>
    </source>
</evidence>
<comment type="caution">
    <text evidence="1">The sequence shown here is derived from an EMBL/GenBank/DDBJ whole genome shotgun (WGS) entry which is preliminary data.</text>
</comment>
<evidence type="ECO:0000313" key="1">
    <source>
        <dbReference type="EMBL" id="KAJ9100603.1"/>
    </source>
</evidence>
<dbReference type="Proteomes" id="UP001227268">
    <property type="component" value="Unassembled WGS sequence"/>
</dbReference>
<reference evidence="1" key="1">
    <citation type="submission" date="2023-04" db="EMBL/GenBank/DDBJ databases">
        <title>Draft Genome sequencing of Naganishia species isolated from polar environments using Oxford Nanopore Technology.</title>
        <authorList>
            <person name="Leo P."/>
            <person name="Venkateswaran K."/>
        </authorList>
    </citation>
    <scope>NUCLEOTIDE SEQUENCE</scope>
    <source>
        <strain evidence="1">MNA-CCFEE 5423</strain>
    </source>
</reference>
<name>A0ACC2VN71_9TREE</name>